<dbReference type="EMBL" id="QETF01000021">
    <property type="protein sequence ID" value="PWG15870.1"/>
    <property type="molecule type" value="Genomic_DNA"/>
</dbReference>
<evidence type="ECO:0000256" key="3">
    <source>
        <dbReference type="ARBA" id="ARBA00012739"/>
    </source>
</evidence>
<keyword evidence="8 10" id="KW-0648">Protein biosynthesis</keyword>
<evidence type="ECO:0000256" key="8">
    <source>
        <dbReference type="ARBA" id="ARBA00022917"/>
    </source>
</evidence>
<dbReference type="GO" id="GO:0005524">
    <property type="term" value="F:ATP binding"/>
    <property type="evidence" value="ECO:0007669"/>
    <property type="project" value="UniProtKB-KW"/>
</dbReference>
<dbReference type="NCBIfam" id="TIGR00132">
    <property type="entry name" value="gatA"/>
    <property type="match status" value="1"/>
</dbReference>
<organism evidence="12 13">
    <name type="scientific">Salibaculum griseiflavum</name>
    <dbReference type="NCBI Taxonomy" id="1914409"/>
    <lineage>
        <taxon>Bacteria</taxon>
        <taxon>Pseudomonadati</taxon>
        <taxon>Pseudomonadota</taxon>
        <taxon>Alphaproteobacteria</taxon>
        <taxon>Rhodobacterales</taxon>
        <taxon>Roseobacteraceae</taxon>
        <taxon>Salibaculum</taxon>
    </lineage>
</organism>
<name>A0A2V1P288_9RHOB</name>
<evidence type="ECO:0000256" key="6">
    <source>
        <dbReference type="ARBA" id="ARBA00022741"/>
    </source>
</evidence>
<comment type="subunit">
    <text evidence="2 10">Heterotrimer of A, B and C subunits.</text>
</comment>
<dbReference type="Proteomes" id="UP000245293">
    <property type="component" value="Unassembled WGS sequence"/>
</dbReference>
<dbReference type="SUPFAM" id="SSF75304">
    <property type="entry name" value="Amidase signature (AS) enzymes"/>
    <property type="match status" value="1"/>
</dbReference>
<dbReference type="Gene3D" id="3.90.1300.10">
    <property type="entry name" value="Amidase signature (AS) domain"/>
    <property type="match status" value="1"/>
</dbReference>
<comment type="function">
    <text evidence="10">Allows the formation of correctly charged Gln-tRNA(Gln) through the transamidation of misacylated Glu-tRNA(Gln) in organisms which lack glutaminyl-tRNA synthetase. The reaction takes place in the presence of glutamine and ATP through an activated gamma-phospho-Glu-tRNA(Gln).</text>
</comment>
<evidence type="ECO:0000256" key="9">
    <source>
        <dbReference type="ARBA" id="ARBA00047407"/>
    </source>
</evidence>
<dbReference type="EC" id="6.3.5.7" evidence="3 10"/>
<dbReference type="InterPro" id="IPR023631">
    <property type="entry name" value="Amidase_dom"/>
</dbReference>
<dbReference type="PANTHER" id="PTHR11895">
    <property type="entry name" value="TRANSAMIDASE"/>
    <property type="match status" value="1"/>
</dbReference>
<evidence type="ECO:0000313" key="12">
    <source>
        <dbReference type="EMBL" id="PWG15870.1"/>
    </source>
</evidence>
<proteinExistence type="inferred from homology"/>
<keyword evidence="6 10" id="KW-0547">Nucleotide-binding</keyword>
<protein>
    <recommendedName>
        <fullName evidence="4 10">Glutamyl-tRNA(Gln) amidotransferase subunit A</fullName>
        <shortName evidence="10">Glu-ADT subunit A</shortName>
        <ecNumber evidence="3 10">6.3.5.7</ecNumber>
    </recommendedName>
</protein>
<evidence type="ECO:0000256" key="2">
    <source>
        <dbReference type="ARBA" id="ARBA00011123"/>
    </source>
</evidence>
<dbReference type="HAMAP" id="MF_00120">
    <property type="entry name" value="GatA"/>
    <property type="match status" value="1"/>
</dbReference>
<feature type="active site" description="Charge relay system" evidence="10">
    <location>
        <position position="75"/>
    </location>
</feature>
<dbReference type="Pfam" id="PF01425">
    <property type="entry name" value="Amidase"/>
    <property type="match status" value="1"/>
</dbReference>
<accession>A0A2V1P288</accession>
<dbReference type="GO" id="GO:0050567">
    <property type="term" value="F:glutaminyl-tRNA synthase (glutamine-hydrolyzing) activity"/>
    <property type="evidence" value="ECO:0007669"/>
    <property type="project" value="UniProtKB-UniRule"/>
</dbReference>
<comment type="catalytic activity">
    <reaction evidence="9 10">
        <text>L-glutamyl-tRNA(Gln) + L-glutamine + ATP + H2O = L-glutaminyl-tRNA(Gln) + L-glutamate + ADP + phosphate + H(+)</text>
        <dbReference type="Rhea" id="RHEA:17521"/>
        <dbReference type="Rhea" id="RHEA-COMP:9681"/>
        <dbReference type="Rhea" id="RHEA-COMP:9684"/>
        <dbReference type="ChEBI" id="CHEBI:15377"/>
        <dbReference type="ChEBI" id="CHEBI:15378"/>
        <dbReference type="ChEBI" id="CHEBI:29985"/>
        <dbReference type="ChEBI" id="CHEBI:30616"/>
        <dbReference type="ChEBI" id="CHEBI:43474"/>
        <dbReference type="ChEBI" id="CHEBI:58359"/>
        <dbReference type="ChEBI" id="CHEBI:78520"/>
        <dbReference type="ChEBI" id="CHEBI:78521"/>
        <dbReference type="ChEBI" id="CHEBI:456216"/>
        <dbReference type="EC" id="6.3.5.7"/>
    </reaction>
</comment>
<dbReference type="InterPro" id="IPR020556">
    <property type="entry name" value="Amidase_CS"/>
</dbReference>
<dbReference type="GO" id="GO:0006412">
    <property type="term" value="P:translation"/>
    <property type="evidence" value="ECO:0007669"/>
    <property type="project" value="UniProtKB-UniRule"/>
</dbReference>
<evidence type="ECO:0000256" key="7">
    <source>
        <dbReference type="ARBA" id="ARBA00022840"/>
    </source>
</evidence>
<dbReference type="PROSITE" id="PS00571">
    <property type="entry name" value="AMIDASES"/>
    <property type="match status" value="1"/>
</dbReference>
<keyword evidence="7 10" id="KW-0067">ATP-binding</keyword>
<evidence type="ECO:0000256" key="1">
    <source>
        <dbReference type="ARBA" id="ARBA00008069"/>
    </source>
</evidence>
<feature type="active site" description="Acyl-ester intermediate" evidence="10">
    <location>
        <position position="177"/>
    </location>
</feature>
<keyword evidence="13" id="KW-1185">Reference proteome</keyword>
<dbReference type="InterPro" id="IPR004412">
    <property type="entry name" value="GatA"/>
</dbReference>
<reference evidence="13" key="1">
    <citation type="submission" date="2018-05" db="EMBL/GenBank/DDBJ databases">
        <authorList>
            <person name="Du Z."/>
            <person name="Wang X."/>
        </authorList>
    </citation>
    <scope>NUCLEOTIDE SEQUENCE [LARGE SCALE GENOMIC DNA]</scope>
    <source>
        <strain evidence="13">WDS4C29</strain>
    </source>
</reference>
<gene>
    <name evidence="10 12" type="primary">gatA</name>
    <name evidence="12" type="ORF">DFK10_14550</name>
</gene>
<evidence type="ECO:0000256" key="4">
    <source>
        <dbReference type="ARBA" id="ARBA00014428"/>
    </source>
</evidence>
<feature type="active site" description="Charge relay system" evidence="10">
    <location>
        <position position="153"/>
    </location>
</feature>
<evidence type="ECO:0000259" key="11">
    <source>
        <dbReference type="Pfam" id="PF01425"/>
    </source>
</evidence>
<sequence length="490" mass="51951">MSELSKLKIAEARDALKKGDVTSVELTEACLAEIDAAGALNAFVHNTPDLALEQAKAADARKDAGSLNGIPLGIKDLFCTKGVASQAASKILDGFKPEYESTVSQNLLDAGAVMLGKLNMDEFAMGSSNETSVYGDAVNPWKVDDRKLTPGGSSGGSAAAVAADLCLGATGTDTGGSIRQPAAFTGITGIKPTYGRCSRWGIVAFASSLDQAGPMTKDVRDAAIMLQAMCGHDPKDSTSADLPVPDFEAMLTGDIKGKTIGIPREYHMDGMPDEIEALWAEGRKMLTDAGAKLVDISLPHTKYALPTYYVIAPAEASSNLARYDGVRFGHRAKLGQGDGITEMYEKTRAEGFGQEVKRRVMVGTYVLSAGFYDAYYNRARKVRALIKKDFEDVFAQGVDAILTPATPSAAFGLGEMTDADPVAMYLNDVFTVTVNLAGLPGISVPAGLDKQGLPLGLQLIGRPWEEGDLLNTAYALEQAAGFVAKPKKWW</sequence>
<dbReference type="GO" id="GO:0016740">
    <property type="term" value="F:transferase activity"/>
    <property type="evidence" value="ECO:0007669"/>
    <property type="project" value="UniProtKB-KW"/>
</dbReference>
<keyword evidence="5 10" id="KW-0436">Ligase</keyword>
<dbReference type="AlphaFoldDB" id="A0A2V1P288"/>
<comment type="caution">
    <text evidence="12">The sequence shown here is derived from an EMBL/GenBank/DDBJ whole genome shotgun (WGS) entry which is preliminary data.</text>
</comment>
<evidence type="ECO:0000256" key="10">
    <source>
        <dbReference type="HAMAP-Rule" id="MF_00120"/>
    </source>
</evidence>
<keyword evidence="12" id="KW-0808">Transferase</keyword>
<dbReference type="InterPro" id="IPR000120">
    <property type="entry name" value="Amidase"/>
</dbReference>
<comment type="similarity">
    <text evidence="1 10">Belongs to the amidase family. GatA subfamily.</text>
</comment>
<dbReference type="InterPro" id="IPR036928">
    <property type="entry name" value="AS_sf"/>
</dbReference>
<dbReference type="PANTHER" id="PTHR11895:SF151">
    <property type="entry name" value="GLUTAMYL-TRNA(GLN) AMIDOTRANSFERASE SUBUNIT A"/>
    <property type="match status" value="1"/>
</dbReference>
<dbReference type="RefSeq" id="WP_109389761.1">
    <property type="nucleotide sequence ID" value="NZ_QETF01000021.1"/>
</dbReference>
<dbReference type="OrthoDB" id="9811471at2"/>
<evidence type="ECO:0000256" key="5">
    <source>
        <dbReference type="ARBA" id="ARBA00022598"/>
    </source>
</evidence>
<dbReference type="GO" id="GO:0030956">
    <property type="term" value="C:glutamyl-tRNA(Gln) amidotransferase complex"/>
    <property type="evidence" value="ECO:0007669"/>
    <property type="project" value="InterPro"/>
</dbReference>
<evidence type="ECO:0000313" key="13">
    <source>
        <dbReference type="Proteomes" id="UP000245293"/>
    </source>
</evidence>
<feature type="domain" description="Amidase" evidence="11">
    <location>
        <begin position="25"/>
        <end position="470"/>
    </location>
</feature>